<dbReference type="InterPro" id="IPR018759">
    <property type="entry name" value="BBP2_2"/>
</dbReference>
<dbReference type="KEGG" id="rpe:RPE_0695"/>
<reference evidence="3" key="1">
    <citation type="submission" date="2006-09" db="EMBL/GenBank/DDBJ databases">
        <title>Complete sequence of Rhodopseudomonas palustris BisA53.</title>
        <authorList>
            <consortium name="US DOE Joint Genome Institute"/>
            <person name="Copeland A."/>
            <person name="Lucas S."/>
            <person name="Lapidus A."/>
            <person name="Barry K."/>
            <person name="Detter J.C."/>
            <person name="Glavina del Rio T."/>
            <person name="Hammon N."/>
            <person name="Israni S."/>
            <person name="Dalin E."/>
            <person name="Tice H."/>
            <person name="Pitluck S."/>
            <person name="Chain P."/>
            <person name="Malfatti S."/>
            <person name="Shin M."/>
            <person name="Vergez L."/>
            <person name="Schmutz J."/>
            <person name="Larimer F."/>
            <person name="Land M."/>
            <person name="Hauser L."/>
            <person name="Pelletier D.A."/>
            <person name="Kyrpides N."/>
            <person name="Kim E."/>
            <person name="Harwood C.S."/>
            <person name="Oda Y."/>
            <person name="Richardson P."/>
        </authorList>
    </citation>
    <scope>NUCLEOTIDE SEQUENCE [LARGE SCALE GENOMIC DNA]</scope>
    <source>
        <strain evidence="3">BisA53</strain>
    </source>
</reference>
<protein>
    <recommendedName>
        <fullName evidence="4">Outer membrane beta-barrel protein</fullName>
    </recommendedName>
</protein>
<proteinExistence type="predicted"/>
<dbReference type="Pfam" id="PF10082">
    <property type="entry name" value="BBP2_2"/>
    <property type="match status" value="1"/>
</dbReference>
<dbReference type="STRING" id="316055.RPE_0695"/>
<keyword evidence="2" id="KW-0732">Signal</keyword>
<name>Q07TT2_RHOP5</name>
<dbReference type="OrthoDB" id="7398962at2"/>
<dbReference type="AlphaFoldDB" id="Q07TT2"/>
<feature type="signal peptide" evidence="2">
    <location>
        <begin position="1"/>
        <end position="35"/>
    </location>
</feature>
<feature type="region of interest" description="Disordered" evidence="1">
    <location>
        <begin position="117"/>
        <end position="138"/>
    </location>
</feature>
<evidence type="ECO:0000256" key="1">
    <source>
        <dbReference type="SAM" id="MobiDB-lite"/>
    </source>
</evidence>
<dbReference type="eggNOG" id="COG5338">
    <property type="taxonomic scope" value="Bacteria"/>
</dbReference>
<dbReference type="HOGENOM" id="CLU_030554_0_0_5"/>
<evidence type="ECO:0000313" key="3">
    <source>
        <dbReference type="EMBL" id="ABJ04652.1"/>
    </source>
</evidence>
<evidence type="ECO:0000256" key="2">
    <source>
        <dbReference type="SAM" id="SignalP"/>
    </source>
</evidence>
<organism evidence="3">
    <name type="scientific">Rhodopseudomonas palustris (strain BisA53)</name>
    <dbReference type="NCBI Taxonomy" id="316055"/>
    <lineage>
        <taxon>Bacteria</taxon>
        <taxon>Pseudomonadati</taxon>
        <taxon>Pseudomonadota</taxon>
        <taxon>Alphaproteobacteria</taxon>
        <taxon>Hyphomicrobiales</taxon>
        <taxon>Nitrobacteraceae</taxon>
        <taxon>Rhodopseudomonas</taxon>
    </lineage>
</organism>
<dbReference type="EMBL" id="CP000463">
    <property type="protein sequence ID" value="ABJ04652.1"/>
    <property type="molecule type" value="Genomic_DNA"/>
</dbReference>
<gene>
    <name evidence="3" type="ordered locus">RPE_0695</name>
</gene>
<accession>Q07TT2</accession>
<feature type="chain" id="PRO_5004166055" description="Outer membrane beta-barrel protein" evidence="2">
    <location>
        <begin position="36"/>
        <end position="562"/>
    </location>
</feature>
<sequence>MSPGPARARRHCAAVPRAVSACLLLTALIPTPVLAQALTSDLFRPQRGGFVQLQDLPLRKTPEPGGPAAGDDRLATLDAAAPSRIGKIPTYGTPAAAGASVAGYDSLNRKRQLQKFYPGQPKPKRLGPGNRAAAAPVTTATVPAARIRTPVSASIAGTVPGQPLRRRLKPDTDPFGAVGDYAGSFLVKAAVETSGGYDSNPARLTTPKASAFYVVAPELMVTSDWDRHALVADLRGSYTGYGTTLPPYSGNSVTSAPTNLDRPAFDGHLDGRLDVTRDTRLLGQLRMRLFTDNPGSPNIEAGLSKYPLALNTGATVGVDQNFNRLQVSAGATVDRTAYQDSVLTNGVTETNDDRNFNQYGGIARVSYDLMPGLKPFGEVQVDQRVHDTKLDRSLYERDSKGGYVKGGTSFEFSRLLTGEIGVGYAMRSYVDPRLADLTGLLTSASLVWSATPLTTAKFIAATSVDETTLAGVSGVLTRTYTAEVDHDFRRWLTAIGRFTWGTQDYQGSDRLDKFGSVGGELVYKMNRNMHLKAQLRHDWLNSNEVGASTAATVVMLGVRLQN</sequence>
<evidence type="ECO:0008006" key="4">
    <source>
        <dbReference type="Google" id="ProtNLM"/>
    </source>
</evidence>